<reference evidence="2 3" key="1">
    <citation type="journal article" date="2015" name="Genome Announc.">
        <title>Draft Genome of the Euendolithic (true boring) Cyanobacterium Mastigocoleus testarum strain BC008.</title>
        <authorList>
            <person name="Guida B.S."/>
            <person name="Garcia-Pichel F."/>
        </authorList>
    </citation>
    <scope>NUCLEOTIDE SEQUENCE [LARGE SCALE GENOMIC DNA]</scope>
    <source>
        <strain evidence="2 3">BC008</strain>
    </source>
</reference>
<gene>
    <name evidence="2" type="ORF">BC008_05955</name>
</gene>
<evidence type="ECO:0000313" key="3">
    <source>
        <dbReference type="Proteomes" id="UP000053372"/>
    </source>
</evidence>
<dbReference type="EMBL" id="LMTZ01000008">
    <property type="protein sequence ID" value="KST69980.1"/>
    <property type="molecule type" value="Genomic_DNA"/>
</dbReference>
<sequence length="252" mass="28329">MPITFALSGFLAVALALIHLFCGKLRFVDIPRSRWLSGAGGVSVAYVFIHLLPELGEYQSILKQSEPGITSYLENHVYLIALIGLGIFYWLERLAILSRQQQQKAGKGKVTSIEIFWLNIVSFAIYNSLIGYLLLHREETDIANLISFASAMALHFIVNDHGLRQNHRSIYDHVGKWILAFSIIFGWVIGTGLEISESAIAILFSFLAGGIILNVLKEELPEERESRFWAFASGAFIYAVLSNTQTIIEFYR</sequence>
<feature type="transmembrane region" description="Helical" evidence="1">
    <location>
        <begin position="228"/>
        <end position="248"/>
    </location>
</feature>
<dbReference type="AlphaFoldDB" id="A0A0V7ZZK4"/>
<comment type="caution">
    <text evidence="2">The sequence shown here is derived from an EMBL/GenBank/DDBJ whole genome shotgun (WGS) entry which is preliminary data.</text>
</comment>
<feature type="transmembrane region" description="Helical" evidence="1">
    <location>
        <begin position="141"/>
        <end position="158"/>
    </location>
</feature>
<evidence type="ECO:0000313" key="2">
    <source>
        <dbReference type="EMBL" id="KST69980.1"/>
    </source>
</evidence>
<dbReference type="Proteomes" id="UP000053372">
    <property type="component" value="Unassembled WGS sequence"/>
</dbReference>
<evidence type="ECO:0000256" key="1">
    <source>
        <dbReference type="SAM" id="Phobius"/>
    </source>
</evidence>
<feature type="transmembrane region" description="Helical" evidence="1">
    <location>
        <begin position="170"/>
        <end position="189"/>
    </location>
</feature>
<dbReference type="RefSeq" id="WP_058183067.1">
    <property type="nucleotide sequence ID" value="NZ_LMTZ01000008.1"/>
</dbReference>
<name>A0A0V7ZZK4_9CYAN</name>
<keyword evidence="1" id="KW-1133">Transmembrane helix</keyword>
<proteinExistence type="predicted"/>
<keyword evidence="3" id="KW-1185">Reference proteome</keyword>
<dbReference type="OrthoDB" id="21325at2"/>
<accession>A0A0V7ZZK4</accession>
<keyword evidence="1" id="KW-0472">Membrane</keyword>
<organism evidence="2 3">
    <name type="scientific">Mastigocoleus testarum BC008</name>
    <dbReference type="NCBI Taxonomy" id="371196"/>
    <lineage>
        <taxon>Bacteria</taxon>
        <taxon>Bacillati</taxon>
        <taxon>Cyanobacteriota</taxon>
        <taxon>Cyanophyceae</taxon>
        <taxon>Nostocales</taxon>
        <taxon>Hapalosiphonaceae</taxon>
        <taxon>Mastigocoleus</taxon>
    </lineage>
</organism>
<feature type="transmembrane region" description="Helical" evidence="1">
    <location>
        <begin position="6"/>
        <end position="23"/>
    </location>
</feature>
<feature type="transmembrane region" description="Helical" evidence="1">
    <location>
        <begin position="195"/>
        <end position="216"/>
    </location>
</feature>
<protein>
    <recommendedName>
        <fullName evidence="4">Zinc permease</fullName>
    </recommendedName>
</protein>
<evidence type="ECO:0008006" key="4">
    <source>
        <dbReference type="Google" id="ProtNLM"/>
    </source>
</evidence>
<feature type="transmembrane region" description="Helical" evidence="1">
    <location>
        <begin position="35"/>
        <end position="52"/>
    </location>
</feature>
<feature type="transmembrane region" description="Helical" evidence="1">
    <location>
        <begin position="112"/>
        <end position="135"/>
    </location>
</feature>
<feature type="transmembrane region" description="Helical" evidence="1">
    <location>
        <begin position="72"/>
        <end position="91"/>
    </location>
</feature>
<keyword evidence="1" id="KW-0812">Transmembrane</keyword>